<dbReference type="Pfam" id="PF13738">
    <property type="entry name" value="Pyr_redox_3"/>
    <property type="match status" value="1"/>
</dbReference>
<dbReference type="GO" id="GO:0004497">
    <property type="term" value="F:monooxygenase activity"/>
    <property type="evidence" value="ECO:0007669"/>
    <property type="project" value="TreeGrafter"/>
</dbReference>
<keyword evidence="3" id="KW-1185">Reference proteome</keyword>
<evidence type="ECO:0000313" key="3">
    <source>
        <dbReference type="Proteomes" id="UP000292881"/>
    </source>
</evidence>
<dbReference type="RefSeq" id="WP_129233104.1">
    <property type="nucleotide sequence ID" value="NZ_SDPL01000009.1"/>
</dbReference>
<evidence type="ECO:0000256" key="1">
    <source>
        <dbReference type="ARBA" id="ARBA00023002"/>
    </source>
</evidence>
<dbReference type="InterPro" id="IPR050982">
    <property type="entry name" value="Auxin_biosynth/cation_transpt"/>
</dbReference>
<accession>A0A4Q2JTK1</accession>
<reference evidence="2 3" key="1">
    <citation type="submission" date="2019-01" db="EMBL/GenBank/DDBJ databases">
        <authorList>
            <person name="Li J."/>
        </authorList>
    </citation>
    <scope>NUCLEOTIDE SEQUENCE [LARGE SCALE GENOMIC DNA]</scope>
    <source>
        <strain evidence="2 3">CGMCC 4.7180</strain>
    </source>
</reference>
<dbReference type="SUPFAM" id="SSF51905">
    <property type="entry name" value="FAD/NAD(P)-binding domain"/>
    <property type="match status" value="1"/>
</dbReference>
<evidence type="ECO:0000313" key="2">
    <source>
        <dbReference type="EMBL" id="RXZ51655.1"/>
    </source>
</evidence>
<sequence length="401" mass="41884">MLADVDVLVVGAGQAGLAVSHGLTANGVDHVVLDRDRAGGAWAERWDSFCLVTPNHTIRLPGGEYRGDDPAGYLSRAEVIAHLRSYAESFGAPVVEHVGVDALRPTDGGFVADTTEGEVRARRVVACTGAFQRERRPPIADDLAVHLPVIGSASYRSPDSVPGGRVLVIGGGQTAAQISEELLLAGREVVLAAGRAPAMPRRVGDRDGVDWLIDAGFFEQTAADLPSPAARLGANPLVTGQRGGYDLNLRTLAAHGARLTGRVRGVEAGRLVVSEGLEKAIASGDAGWAAVCHLVRVAAERIGVPVPDLPEMPGEPISAAPPPRIDELSAVIVACGFRSDYGWIGSPDLVDDLGFPEQHDGASDTVPGLYFVGVPWLRTRKSPLLMGVGEDADVVVAQLAG</sequence>
<keyword evidence="1" id="KW-0560">Oxidoreductase</keyword>
<name>A0A4Q2JTK1_9MICO</name>
<dbReference type="GO" id="GO:0050660">
    <property type="term" value="F:flavin adenine dinucleotide binding"/>
    <property type="evidence" value="ECO:0007669"/>
    <property type="project" value="TreeGrafter"/>
</dbReference>
<dbReference type="PANTHER" id="PTHR43539:SF78">
    <property type="entry name" value="FLAVIN-CONTAINING MONOOXYGENASE"/>
    <property type="match status" value="1"/>
</dbReference>
<comment type="caution">
    <text evidence="2">The sequence shown here is derived from an EMBL/GenBank/DDBJ whole genome shotgun (WGS) entry which is preliminary data.</text>
</comment>
<dbReference type="OrthoDB" id="9808049at2"/>
<dbReference type="PRINTS" id="PR00411">
    <property type="entry name" value="PNDRDTASEI"/>
</dbReference>
<dbReference type="Proteomes" id="UP000292881">
    <property type="component" value="Unassembled WGS sequence"/>
</dbReference>
<gene>
    <name evidence="2" type="ORF">ESO86_01360</name>
</gene>
<protein>
    <submittedName>
        <fullName evidence="2">FAD-dependent oxidoreductase</fullName>
    </submittedName>
</protein>
<dbReference type="PANTHER" id="PTHR43539">
    <property type="entry name" value="FLAVIN-BINDING MONOOXYGENASE-LIKE PROTEIN (AFU_ORTHOLOGUE AFUA_4G09220)"/>
    <property type="match status" value="1"/>
</dbReference>
<organism evidence="2 3">
    <name type="scientific">Agromyces binzhouensis</name>
    <dbReference type="NCBI Taxonomy" id="1817495"/>
    <lineage>
        <taxon>Bacteria</taxon>
        <taxon>Bacillati</taxon>
        <taxon>Actinomycetota</taxon>
        <taxon>Actinomycetes</taxon>
        <taxon>Micrococcales</taxon>
        <taxon>Microbacteriaceae</taxon>
        <taxon>Agromyces</taxon>
    </lineage>
</organism>
<proteinExistence type="predicted"/>
<dbReference type="AlphaFoldDB" id="A0A4Q2JTK1"/>
<dbReference type="InterPro" id="IPR036188">
    <property type="entry name" value="FAD/NAD-bd_sf"/>
</dbReference>
<dbReference type="EMBL" id="SDPL01000009">
    <property type="protein sequence ID" value="RXZ51655.1"/>
    <property type="molecule type" value="Genomic_DNA"/>
</dbReference>
<dbReference type="Gene3D" id="3.50.50.60">
    <property type="entry name" value="FAD/NAD(P)-binding domain"/>
    <property type="match status" value="1"/>
</dbReference>